<dbReference type="PROSITE" id="PS51257">
    <property type="entry name" value="PROKAR_LIPOPROTEIN"/>
    <property type="match status" value="1"/>
</dbReference>
<dbReference type="AlphaFoldDB" id="I3C8V1"/>
<dbReference type="InterPro" id="IPR025366">
    <property type="entry name" value="DUF4270"/>
</dbReference>
<keyword evidence="2" id="KW-1185">Reference proteome</keyword>
<dbReference type="OrthoDB" id="1092930at2"/>
<evidence type="ECO:0000313" key="1">
    <source>
        <dbReference type="EMBL" id="EIJ40044.1"/>
    </source>
</evidence>
<dbReference type="HOGENOM" id="CLU_042640_1_0_10"/>
<dbReference type="Pfam" id="PF14092">
    <property type="entry name" value="DUF4270"/>
    <property type="match status" value="1"/>
</dbReference>
<dbReference type="EMBL" id="JH651379">
    <property type="protein sequence ID" value="EIJ40044.1"/>
    <property type="molecule type" value="Genomic_DNA"/>
</dbReference>
<name>I3C8V1_9FLAO</name>
<dbReference type="STRING" id="926559.JoomaDRAFT_3091"/>
<reference evidence="1 2" key="1">
    <citation type="submission" date="2012-02" db="EMBL/GenBank/DDBJ databases">
        <title>Improved High-Quality Draft genome of Joostella marina DSM 19592.</title>
        <authorList>
            <consortium name="US DOE Joint Genome Institute (JGI-PGF)"/>
            <person name="Lucas S."/>
            <person name="Copeland A."/>
            <person name="Lapidus A."/>
            <person name="Bruce D."/>
            <person name="Goodwin L."/>
            <person name="Pitluck S."/>
            <person name="Peters L."/>
            <person name="Chertkov O."/>
            <person name="Ovchinnikova G."/>
            <person name="Kyrpides N."/>
            <person name="Mavromatis K."/>
            <person name="Detter J.C."/>
            <person name="Han C."/>
            <person name="Land M."/>
            <person name="Hauser L."/>
            <person name="Markowitz V."/>
            <person name="Cheng J.-F."/>
            <person name="Hugenholtz P."/>
            <person name="Woyke T."/>
            <person name="Wu D."/>
            <person name="Tindall B."/>
            <person name="Brambilla E."/>
            <person name="Klenk H.-P."/>
            <person name="Eisen J.A."/>
        </authorList>
    </citation>
    <scope>NUCLEOTIDE SEQUENCE [LARGE SCALE GENOMIC DNA]</scope>
    <source>
        <strain evidence="1 2">DSM 19592</strain>
    </source>
</reference>
<dbReference type="Proteomes" id="UP000004690">
    <property type="component" value="Unassembled WGS sequence"/>
</dbReference>
<organism evidence="1 2">
    <name type="scientific">Galbibacter orientalis DSM 19592</name>
    <dbReference type="NCBI Taxonomy" id="926559"/>
    <lineage>
        <taxon>Bacteria</taxon>
        <taxon>Pseudomonadati</taxon>
        <taxon>Bacteroidota</taxon>
        <taxon>Flavobacteriia</taxon>
        <taxon>Flavobacteriales</taxon>
        <taxon>Flavobacteriaceae</taxon>
        <taxon>Galbibacter</taxon>
    </lineage>
</organism>
<accession>I3C8V1</accession>
<evidence type="ECO:0008006" key="3">
    <source>
        <dbReference type="Google" id="ProtNLM"/>
    </source>
</evidence>
<evidence type="ECO:0000313" key="2">
    <source>
        <dbReference type="Proteomes" id="UP000004690"/>
    </source>
</evidence>
<dbReference type="eggNOG" id="ENOG502Z90P">
    <property type="taxonomic scope" value="Bacteria"/>
</dbReference>
<proteinExistence type="predicted"/>
<sequence>MRTPIYISILTLFFLCSCTDDSSYDPDFNAGNSFANSQIRVIEIDTLTIETATIKFDSLITSNSNRILVGKYTDPEFGNVKTASFFEMLPNSYTIDSEATYDSINLYLHYDNYYYNDTISYNEIHIKRASEAIKPKEDAFYNTSKIEYDLEDIGMLTYSPRPMEADTLEIKINDDLGKEIFDKLQTKLITNTDEFKNYFRGITLQPGINDDGAVIGFSTETTSCYMRLYYSVEEDTYTSQSYIDIPINKGTDYVSFFNQISTENSNEYLQQLTNQEEGLSSNLSENKSFIQSGIGVATTVKFPTIKSLFDIEGTGTILDATLKINPVLQSYNDNLSLRDTLNVYAIDNNNNITQQLTYSDGSAVQAILNKTDQEFNNIYYALPFGTYVEELLNSQTDDIQAFALLPNNYQSSVDRMVIYGNTNTSYKIELNLIYTVYDED</sequence>
<gene>
    <name evidence="1" type="ORF">JoomaDRAFT_3091</name>
</gene>
<dbReference type="RefSeq" id="WP_008614009.1">
    <property type="nucleotide sequence ID" value="NZ_JH651379.1"/>
</dbReference>
<protein>
    <recommendedName>
        <fullName evidence="3">DUF4270 domain-containing protein</fullName>
    </recommendedName>
</protein>